<reference evidence="1 2" key="1">
    <citation type="submission" date="2007-11" db="EMBL/GenBank/DDBJ databases">
        <authorList>
            <consortium name="The Salmonella enterica serovar Arizonae Genome Sequencing Project"/>
            <person name="McClelland M."/>
            <person name="Sanderson E.K."/>
            <person name="Porwollik S."/>
            <person name="Spieth J."/>
            <person name="Clifton W.S."/>
            <person name="Fulton R."/>
            <person name="Chunyan W."/>
            <person name="Wollam A."/>
            <person name="Shah N."/>
            <person name="Pepin K."/>
            <person name="Bhonagiri V."/>
            <person name="Nash W."/>
            <person name="Johnson M."/>
            <person name="Thiruvilangam P."/>
            <person name="Wilson R."/>
        </authorList>
    </citation>
    <scope>NUCLEOTIDE SEQUENCE [LARGE SCALE GENOMIC DNA]</scope>
    <source>
        <strain evidence="2">ATCC BAA-731 / CDC346-86 / RSK2980</strain>
    </source>
</reference>
<gene>
    <name evidence="1" type="ordered locus">SARI_03246</name>
</gene>
<evidence type="ECO:0000313" key="1">
    <source>
        <dbReference type="EMBL" id="ABX23082.1"/>
    </source>
</evidence>
<sequence length="222" mass="24988">MFRQHSRSLAPQLGNGAFELTRGFYRRFGIANATASDKDMNRDAFEQRQIFQRQAAGHGHFKAHIRQAFDRGDIRLAPRHACGLRIAATVINDLPNARFAPLLRLFPGPVACQFDLHVAIELFRHIQRAFRGIDIGAANDCYPVCIGFETHTGEDFTGIGNFSVRQHDFMRIERFQVANGTYTFANAQNSAHFDNIHLFGNQAGGFIGAIHGLVIQRDLQHR</sequence>
<proteinExistence type="predicted"/>
<dbReference type="KEGG" id="ses:SARI_03246"/>
<dbReference type="STRING" id="41514.SARI_03246"/>
<protein>
    <submittedName>
        <fullName evidence="1">Uncharacterized protein</fullName>
    </submittedName>
</protein>
<keyword evidence="2" id="KW-1185">Reference proteome</keyword>
<dbReference type="EMBL" id="CP000880">
    <property type="protein sequence ID" value="ABX23082.1"/>
    <property type="molecule type" value="Genomic_DNA"/>
</dbReference>
<dbReference type="Proteomes" id="UP000002084">
    <property type="component" value="Chromosome"/>
</dbReference>
<name>A9MFL7_SALAR</name>
<evidence type="ECO:0000313" key="2">
    <source>
        <dbReference type="Proteomes" id="UP000002084"/>
    </source>
</evidence>
<accession>A9MFL7</accession>
<organism evidence="1 2">
    <name type="scientific">Salmonella arizonae (strain ATCC BAA-731 / CDC346-86 / RSK2980)</name>
    <dbReference type="NCBI Taxonomy" id="41514"/>
    <lineage>
        <taxon>Bacteria</taxon>
        <taxon>Pseudomonadati</taxon>
        <taxon>Pseudomonadota</taxon>
        <taxon>Gammaproteobacteria</taxon>
        <taxon>Enterobacterales</taxon>
        <taxon>Enterobacteriaceae</taxon>
        <taxon>Salmonella</taxon>
    </lineage>
</organism>
<dbReference type="AlphaFoldDB" id="A9MFL7"/>
<dbReference type="HOGENOM" id="CLU_1243702_0_0_6"/>